<dbReference type="Gene3D" id="3.30.160.60">
    <property type="entry name" value="Classic Zinc Finger"/>
    <property type="match status" value="4"/>
</dbReference>
<keyword evidence="1" id="KW-0479">Metal-binding</keyword>
<comment type="caution">
    <text evidence="9">The sequence shown here is derived from an EMBL/GenBank/DDBJ whole genome shotgun (WGS) entry which is preliminary data.</text>
</comment>
<dbReference type="PROSITE" id="PS00028">
    <property type="entry name" value="ZINC_FINGER_C2H2_1"/>
    <property type="match status" value="6"/>
</dbReference>
<reference evidence="9 10" key="1">
    <citation type="submission" date="2024-08" db="EMBL/GenBank/DDBJ databases">
        <authorList>
            <person name="Cucini C."/>
            <person name="Frati F."/>
        </authorList>
    </citation>
    <scope>NUCLEOTIDE SEQUENCE [LARGE SCALE GENOMIC DNA]</scope>
</reference>
<dbReference type="SMART" id="SM00868">
    <property type="entry name" value="zf-AD"/>
    <property type="match status" value="1"/>
</dbReference>
<dbReference type="SMART" id="SM00355">
    <property type="entry name" value="ZnF_C2H2"/>
    <property type="match status" value="8"/>
</dbReference>
<evidence type="ECO:0000256" key="1">
    <source>
        <dbReference type="ARBA" id="ARBA00022723"/>
    </source>
</evidence>
<feature type="compositionally biased region" description="Acidic residues" evidence="7">
    <location>
        <begin position="311"/>
        <end position="323"/>
    </location>
</feature>
<feature type="compositionally biased region" description="Acidic residues" evidence="7">
    <location>
        <begin position="280"/>
        <end position="289"/>
    </location>
</feature>
<dbReference type="PANTHER" id="PTHR24379:SF121">
    <property type="entry name" value="C2H2-TYPE DOMAIN-CONTAINING PROTEIN"/>
    <property type="match status" value="1"/>
</dbReference>
<keyword evidence="2" id="KW-0677">Repeat</keyword>
<dbReference type="Pfam" id="PF00096">
    <property type="entry name" value="zf-C2H2"/>
    <property type="match status" value="5"/>
</dbReference>
<dbReference type="InterPro" id="IPR013087">
    <property type="entry name" value="Znf_C2H2_type"/>
</dbReference>
<feature type="domain" description="C2H2-type" evidence="8">
    <location>
        <begin position="542"/>
        <end position="570"/>
    </location>
</feature>
<feature type="coiled-coil region" evidence="6">
    <location>
        <begin position="119"/>
        <end position="153"/>
    </location>
</feature>
<feature type="compositionally biased region" description="Basic residues" evidence="7">
    <location>
        <begin position="380"/>
        <end position="392"/>
    </location>
</feature>
<feature type="region of interest" description="Disordered" evidence="7">
    <location>
        <begin position="262"/>
        <end position="406"/>
    </location>
</feature>
<evidence type="ECO:0000256" key="2">
    <source>
        <dbReference type="ARBA" id="ARBA00022737"/>
    </source>
</evidence>
<dbReference type="EMBL" id="CAXLJM020000081">
    <property type="protein sequence ID" value="CAL8130122.1"/>
    <property type="molecule type" value="Genomic_DNA"/>
</dbReference>
<keyword evidence="10" id="KW-1185">Reference proteome</keyword>
<gene>
    <name evidence="9" type="ORF">ODALV1_LOCUS23576</name>
</gene>
<keyword evidence="6" id="KW-0175">Coiled coil</keyword>
<evidence type="ECO:0000256" key="7">
    <source>
        <dbReference type="SAM" id="MobiDB-lite"/>
    </source>
</evidence>
<dbReference type="SUPFAM" id="SSF57667">
    <property type="entry name" value="beta-beta-alpha zinc fingers"/>
    <property type="match status" value="4"/>
</dbReference>
<evidence type="ECO:0000313" key="10">
    <source>
        <dbReference type="Proteomes" id="UP001642540"/>
    </source>
</evidence>
<feature type="domain" description="C2H2-type" evidence="8">
    <location>
        <begin position="602"/>
        <end position="630"/>
    </location>
</feature>
<evidence type="ECO:0000313" key="9">
    <source>
        <dbReference type="EMBL" id="CAL8130122.1"/>
    </source>
</evidence>
<proteinExistence type="predicted"/>
<feature type="domain" description="C2H2-type" evidence="8">
    <location>
        <begin position="465"/>
        <end position="492"/>
    </location>
</feature>
<feature type="region of interest" description="Disordered" evidence="7">
    <location>
        <begin position="725"/>
        <end position="745"/>
    </location>
</feature>
<keyword evidence="4" id="KW-0862">Zinc</keyword>
<evidence type="ECO:0000256" key="6">
    <source>
        <dbReference type="SAM" id="Coils"/>
    </source>
</evidence>
<accession>A0ABP1RLH9</accession>
<feature type="compositionally biased region" description="Basic residues" evidence="7">
    <location>
        <begin position="340"/>
        <end position="350"/>
    </location>
</feature>
<dbReference type="InterPro" id="IPR036236">
    <property type="entry name" value="Znf_C2H2_sf"/>
</dbReference>
<dbReference type="PROSITE" id="PS50157">
    <property type="entry name" value="ZINC_FINGER_C2H2_2"/>
    <property type="match status" value="6"/>
</dbReference>
<evidence type="ECO:0000259" key="8">
    <source>
        <dbReference type="PROSITE" id="PS50157"/>
    </source>
</evidence>
<feature type="domain" description="C2H2-type" evidence="8">
    <location>
        <begin position="631"/>
        <end position="658"/>
    </location>
</feature>
<name>A0ABP1RLH9_9HEXA</name>
<feature type="domain" description="C2H2-type" evidence="8">
    <location>
        <begin position="659"/>
        <end position="687"/>
    </location>
</feature>
<evidence type="ECO:0000256" key="4">
    <source>
        <dbReference type="ARBA" id="ARBA00022833"/>
    </source>
</evidence>
<evidence type="ECO:0000256" key="3">
    <source>
        <dbReference type="ARBA" id="ARBA00022771"/>
    </source>
</evidence>
<feature type="compositionally biased region" description="Basic and acidic residues" evidence="7">
    <location>
        <begin position="351"/>
        <end position="379"/>
    </location>
</feature>
<protein>
    <recommendedName>
        <fullName evidence="8">C2H2-type domain-containing protein</fullName>
    </recommendedName>
</protein>
<evidence type="ECO:0000256" key="5">
    <source>
        <dbReference type="PROSITE-ProRule" id="PRU00042"/>
    </source>
</evidence>
<sequence>MDSIIPISYCLACCDEVDRNDKSGIKQEVEEVEDSCCDMETDLFNPETWKKKKEPEPDPRTNSSSLSPLLEDEDVVLSCFFKIFNAGGPLSKLEMWSSHEKREEGDVNVPVILPFCGACKSQLLALYRLQQELEKLERELKEKVISAESEFERNNVYQKDRRYLKIRRKILEDKKGQAGQRENVARKKRQAKKDEGQAPIGLEKTSSSDMIVDVPGSSSDTSISRRSSKRTSKPISRFGVGAASALTGTSDPIVLLSKQDKRRAEKYHQRLSKYVPLVDASDEDNEDLSANDPIYEPPSPASPNHSWSHDETDEEEEGEDESDSWMPPSSSRDDSLKATPKNKIKTRTRKRNDLKGDHKRSGSDSKSDEDEKSKDDSPVKIKRKPGRPKRIRRDSEEPLPGPKMKFKKSTICSVDRKTGTITILKVPLTRMEDGLSYKCSLCSEIFPSAKDKLTRHVIKKHSDRYKCHLCAKNLSSPRMLKIHLRVHTGAAPEVITECPICAKPFTRWPLFQNHKWSHYSEQERNEAVARGEKPPPSYDKKFQCEQCPRRFSTAKLLQMHLISIHQTEERPKELCPICGCAVLHLQAHIGRIHEVVPDEKKFACSLCDKKFTTNVLLKRHKNAVHFDLKAFQCTMCSKKFFTSWSLKEHIQFHLNIRNFKCEFCTSAFVRKYDFDRHMRVYHEEGSAPKRPPFIRGLKKTSLVKTGQSNSKPSASQNQVIHEIFVGNGGEESSSGASFKEELKHE</sequence>
<feature type="domain" description="C2H2-type" evidence="8">
    <location>
        <begin position="496"/>
        <end position="523"/>
    </location>
</feature>
<organism evidence="9 10">
    <name type="scientific">Orchesella dallaii</name>
    <dbReference type="NCBI Taxonomy" id="48710"/>
    <lineage>
        <taxon>Eukaryota</taxon>
        <taxon>Metazoa</taxon>
        <taxon>Ecdysozoa</taxon>
        <taxon>Arthropoda</taxon>
        <taxon>Hexapoda</taxon>
        <taxon>Collembola</taxon>
        <taxon>Entomobryomorpha</taxon>
        <taxon>Entomobryoidea</taxon>
        <taxon>Orchesellidae</taxon>
        <taxon>Orchesellinae</taxon>
        <taxon>Orchesella</taxon>
    </lineage>
</organism>
<dbReference type="Proteomes" id="UP001642540">
    <property type="component" value="Unassembled WGS sequence"/>
</dbReference>
<dbReference type="InterPro" id="IPR012934">
    <property type="entry name" value="Znf_AD"/>
</dbReference>
<dbReference type="PANTHER" id="PTHR24379">
    <property type="entry name" value="KRAB AND ZINC FINGER DOMAIN-CONTAINING"/>
    <property type="match status" value="1"/>
</dbReference>
<keyword evidence="3 5" id="KW-0863">Zinc-finger</keyword>
<feature type="region of interest" description="Disordered" evidence="7">
    <location>
        <begin position="174"/>
        <end position="235"/>
    </location>
</feature>